<name>D0LWD1_HALO1</name>
<keyword evidence="4" id="KW-1185">Reference proteome</keyword>
<keyword evidence="2" id="KW-1133">Transmembrane helix</keyword>
<keyword evidence="2" id="KW-0812">Transmembrane</keyword>
<keyword evidence="2" id="KW-0472">Membrane</keyword>
<feature type="compositionally biased region" description="Pro residues" evidence="1">
    <location>
        <begin position="25"/>
        <end position="39"/>
    </location>
</feature>
<evidence type="ECO:0000256" key="2">
    <source>
        <dbReference type="SAM" id="Phobius"/>
    </source>
</evidence>
<feature type="compositionally biased region" description="Low complexity" evidence="1">
    <location>
        <begin position="1"/>
        <end position="11"/>
    </location>
</feature>
<dbReference type="AlphaFoldDB" id="D0LWD1"/>
<sequence>MSNPNGQSPYPNYSPPGGPQAGGEPPRPMYPQGGPPSPYPAVAAPHAPSTGAFAKRAPSRTLPIIVGVGVAVGVFGGLMIIRGTGNAGAEETPTDLVGENIENGENGENGSGDGDDNGDVGTAAVTGDGDEAVAGASDAGVEAGDDTVAIAEASIDAAPAAPEMREVSLVFDVTPASATVLVAGSPIEDGVYTVELEEGESREVKVEAKAKGYRNWSKTVALASDDDEKKIAVELDEIKTQPVRRNNNTRRNNTRRNNNNNTRRNSGSGGLIDL</sequence>
<dbReference type="KEGG" id="hoh:Hoch_3561"/>
<evidence type="ECO:0008006" key="5">
    <source>
        <dbReference type="Google" id="ProtNLM"/>
    </source>
</evidence>
<protein>
    <recommendedName>
        <fullName evidence="5">PEGA domain-containing protein</fullName>
    </recommendedName>
</protein>
<dbReference type="HOGENOM" id="CLU_1014774_0_0_7"/>
<dbReference type="RefSeq" id="WP_012828662.1">
    <property type="nucleotide sequence ID" value="NC_013440.1"/>
</dbReference>
<gene>
    <name evidence="3" type="ordered locus">Hoch_3561</name>
</gene>
<feature type="compositionally biased region" description="Low complexity" evidence="1">
    <location>
        <begin position="244"/>
        <end position="265"/>
    </location>
</feature>
<feature type="transmembrane region" description="Helical" evidence="2">
    <location>
        <begin position="62"/>
        <end position="81"/>
    </location>
</feature>
<organism evidence="3 4">
    <name type="scientific">Haliangium ochraceum (strain DSM 14365 / JCM 11303 / SMP-2)</name>
    <dbReference type="NCBI Taxonomy" id="502025"/>
    <lineage>
        <taxon>Bacteria</taxon>
        <taxon>Pseudomonadati</taxon>
        <taxon>Myxococcota</taxon>
        <taxon>Polyangia</taxon>
        <taxon>Haliangiales</taxon>
        <taxon>Kofleriaceae</taxon>
        <taxon>Haliangium</taxon>
    </lineage>
</organism>
<dbReference type="STRING" id="502025.Hoch_3561"/>
<evidence type="ECO:0000313" key="4">
    <source>
        <dbReference type="Proteomes" id="UP000001880"/>
    </source>
</evidence>
<feature type="region of interest" description="Disordered" evidence="1">
    <location>
        <begin position="1"/>
        <end position="46"/>
    </location>
</feature>
<accession>D0LWD1</accession>
<evidence type="ECO:0000313" key="3">
    <source>
        <dbReference type="EMBL" id="ACY16063.1"/>
    </source>
</evidence>
<feature type="region of interest" description="Disordered" evidence="1">
    <location>
        <begin position="85"/>
        <end position="124"/>
    </location>
</feature>
<reference evidence="3 4" key="1">
    <citation type="journal article" date="2010" name="Stand. Genomic Sci.">
        <title>Complete genome sequence of Haliangium ochraceum type strain (SMP-2).</title>
        <authorList>
            <consortium name="US DOE Joint Genome Institute (JGI-PGF)"/>
            <person name="Ivanova N."/>
            <person name="Daum C."/>
            <person name="Lang E."/>
            <person name="Abt B."/>
            <person name="Kopitz M."/>
            <person name="Saunders E."/>
            <person name="Lapidus A."/>
            <person name="Lucas S."/>
            <person name="Glavina Del Rio T."/>
            <person name="Nolan M."/>
            <person name="Tice H."/>
            <person name="Copeland A."/>
            <person name="Cheng J.F."/>
            <person name="Chen F."/>
            <person name="Bruce D."/>
            <person name="Goodwin L."/>
            <person name="Pitluck S."/>
            <person name="Mavromatis K."/>
            <person name="Pati A."/>
            <person name="Mikhailova N."/>
            <person name="Chen A."/>
            <person name="Palaniappan K."/>
            <person name="Land M."/>
            <person name="Hauser L."/>
            <person name="Chang Y.J."/>
            <person name="Jeffries C.D."/>
            <person name="Detter J.C."/>
            <person name="Brettin T."/>
            <person name="Rohde M."/>
            <person name="Goker M."/>
            <person name="Bristow J."/>
            <person name="Markowitz V."/>
            <person name="Eisen J.A."/>
            <person name="Hugenholtz P."/>
            <person name="Kyrpides N.C."/>
            <person name="Klenk H.P."/>
        </authorList>
    </citation>
    <scope>NUCLEOTIDE SEQUENCE [LARGE SCALE GENOMIC DNA]</scope>
    <source>
        <strain evidence="4">DSM 14365 / CIP 107738 / JCM 11303 / AJ 13395 / SMP-2</strain>
    </source>
</reference>
<evidence type="ECO:0000256" key="1">
    <source>
        <dbReference type="SAM" id="MobiDB-lite"/>
    </source>
</evidence>
<dbReference type="Proteomes" id="UP000001880">
    <property type="component" value="Chromosome"/>
</dbReference>
<feature type="region of interest" description="Disordered" evidence="1">
    <location>
        <begin position="238"/>
        <end position="274"/>
    </location>
</feature>
<dbReference type="EMBL" id="CP001804">
    <property type="protein sequence ID" value="ACY16063.1"/>
    <property type="molecule type" value="Genomic_DNA"/>
</dbReference>
<proteinExistence type="predicted"/>